<comment type="caution">
    <text evidence="2">The sequence shown here is derived from an EMBL/GenBank/DDBJ whole genome shotgun (WGS) entry which is preliminary data.</text>
</comment>
<evidence type="ECO:0000313" key="2">
    <source>
        <dbReference type="EMBL" id="OBZ87532.1"/>
    </source>
</evidence>
<feature type="region of interest" description="Disordered" evidence="1">
    <location>
        <begin position="36"/>
        <end position="59"/>
    </location>
</feature>
<sequence>MNNTSNESIKSRKNEYHIDLVSMGVRFLRLMKASYKENEEAEGVNSKSARSTPEGITQQ</sequence>
<evidence type="ECO:0000313" key="3">
    <source>
        <dbReference type="Proteomes" id="UP000093000"/>
    </source>
</evidence>
<keyword evidence="3" id="KW-1185">Reference proteome</keyword>
<reference evidence="2 3" key="1">
    <citation type="submission" date="2016-03" db="EMBL/GenBank/DDBJ databases">
        <title>Choanephora cucurbitarum.</title>
        <authorList>
            <person name="Min B."/>
            <person name="Park H."/>
            <person name="Park J.-H."/>
            <person name="Shin H.-D."/>
            <person name="Choi I.-G."/>
        </authorList>
    </citation>
    <scope>NUCLEOTIDE SEQUENCE [LARGE SCALE GENOMIC DNA]</scope>
    <source>
        <strain evidence="2 3">KUS-F28377</strain>
    </source>
</reference>
<protein>
    <submittedName>
        <fullName evidence="2">Uncharacterized protein</fullName>
    </submittedName>
</protein>
<feature type="compositionally biased region" description="Polar residues" evidence="1">
    <location>
        <begin position="45"/>
        <end position="59"/>
    </location>
</feature>
<organism evidence="2 3">
    <name type="scientific">Choanephora cucurbitarum</name>
    <dbReference type="NCBI Taxonomy" id="101091"/>
    <lineage>
        <taxon>Eukaryota</taxon>
        <taxon>Fungi</taxon>
        <taxon>Fungi incertae sedis</taxon>
        <taxon>Mucoromycota</taxon>
        <taxon>Mucoromycotina</taxon>
        <taxon>Mucoromycetes</taxon>
        <taxon>Mucorales</taxon>
        <taxon>Mucorineae</taxon>
        <taxon>Choanephoraceae</taxon>
        <taxon>Choanephoroideae</taxon>
        <taxon>Choanephora</taxon>
    </lineage>
</organism>
<accession>A0A1C7NEJ8</accession>
<evidence type="ECO:0000256" key="1">
    <source>
        <dbReference type="SAM" id="MobiDB-lite"/>
    </source>
</evidence>
<gene>
    <name evidence="2" type="ORF">A0J61_04423</name>
</gene>
<proteinExistence type="predicted"/>
<dbReference type="EMBL" id="LUGH01000216">
    <property type="protein sequence ID" value="OBZ87532.1"/>
    <property type="molecule type" value="Genomic_DNA"/>
</dbReference>
<dbReference type="InParanoid" id="A0A1C7NEJ8"/>
<name>A0A1C7NEJ8_9FUNG</name>
<dbReference type="Proteomes" id="UP000093000">
    <property type="component" value="Unassembled WGS sequence"/>
</dbReference>
<dbReference type="AlphaFoldDB" id="A0A1C7NEJ8"/>